<dbReference type="AlphaFoldDB" id="A0A9P7IBA4"/>
<gene>
    <name evidence="4" type="ORF">H9Q72_001102</name>
</gene>
<organism evidence="4 5">
    <name type="scientific">Fusarium xylarioides</name>
    <dbReference type="NCBI Taxonomy" id="221167"/>
    <lineage>
        <taxon>Eukaryota</taxon>
        <taxon>Fungi</taxon>
        <taxon>Dikarya</taxon>
        <taxon>Ascomycota</taxon>
        <taxon>Pezizomycotina</taxon>
        <taxon>Sordariomycetes</taxon>
        <taxon>Hypocreomycetidae</taxon>
        <taxon>Hypocreales</taxon>
        <taxon>Nectriaceae</taxon>
        <taxon>Fusarium</taxon>
        <taxon>Fusarium fujikuroi species complex</taxon>
    </lineage>
</organism>
<evidence type="ECO:0000313" key="5">
    <source>
        <dbReference type="Proteomes" id="UP000750502"/>
    </source>
</evidence>
<feature type="region of interest" description="Disordered" evidence="3">
    <location>
        <begin position="244"/>
        <end position="271"/>
    </location>
</feature>
<keyword evidence="5" id="KW-1185">Reference proteome</keyword>
<feature type="compositionally biased region" description="Basic and acidic residues" evidence="3">
    <location>
        <begin position="182"/>
        <end position="191"/>
    </location>
</feature>
<dbReference type="PANTHER" id="PTHR45641">
    <property type="entry name" value="TETRATRICOPEPTIDE REPEAT PROTEIN (AFU_ORTHOLOGUE AFUA_6G03870)"/>
    <property type="match status" value="1"/>
</dbReference>
<dbReference type="OrthoDB" id="626167at2759"/>
<feature type="compositionally biased region" description="Polar residues" evidence="3">
    <location>
        <begin position="155"/>
        <end position="165"/>
    </location>
</feature>
<dbReference type="InterPro" id="IPR019734">
    <property type="entry name" value="TPR_rpt"/>
</dbReference>
<proteinExistence type="predicted"/>
<reference evidence="4" key="2">
    <citation type="submission" date="2020-10" db="EMBL/GenBank/DDBJ databases">
        <authorList>
            <person name="Peck L.D."/>
            <person name="Nowell R.W."/>
            <person name="Flood J."/>
            <person name="Ryan M.J."/>
            <person name="Barraclough T.G."/>
        </authorList>
    </citation>
    <scope>NUCLEOTIDE SEQUENCE</scope>
    <source>
        <strain evidence="4">IMI 127659i</strain>
    </source>
</reference>
<dbReference type="Proteomes" id="UP000750502">
    <property type="component" value="Unassembled WGS sequence"/>
</dbReference>
<feature type="compositionally biased region" description="Polar residues" evidence="3">
    <location>
        <begin position="255"/>
        <end position="271"/>
    </location>
</feature>
<dbReference type="Pfam" id="PF13374">
    <property type="entry name" value="TPR_10"/>
    <property type="match status" value="1"/>
</dbReference>
<feature type="compositionally biased region" description="Basic and acidic residues" evidence="3">
    <location>
        <begin position="144"/>
        <end position="154"/>
    </location>
</feature>
<dbReference type="Gene3D" id="1.25.40.10">
    <property type="entry name" value="Tetratricopeptide repeat domain"/>
    <property type="match status" value="1"/>
</dbReference>
<dbReference type="Pfam" id="PF13424">
    <property type="entry name" value="TPR_12"/>
    <property type="match status" value="1"/>
</dbReference>
<keyword evidence="1" id="KW-0677">Repeat</keyword>
<accession>A0A9P7IBA4</accession>
<feature type="region of interest" description="Disordered" evidence="3">
    <location>
        <begin position="144"/>
        <end position="232"/>
    </location>
</feature>
<name>A0A9P7IBA4_9HYPO</name>
<dbReference type="InterPro" id="IPR011990">
    <property type="entry name" value="TPR-like_helical_dom_sf"/>
</dbReference>
<dbReference type="SUPFAM" id="SSF48452">
    <property type="entry name" value="TPR-like"/>
    <property type="match status" value="1"/>
</dbReference>
<comment type="caution">
    <text evidence="4">The sequence shown here is derived from an EMBL/GenBank/DDBJ whole genome shotgun (WGS) entry which is preliminary data.</text>
</comment>
<evidence type="ECO:0000313" key="4">
    <source>
        <dbReference type="EMBL" id="KAG5772923.1"/>
    </source>
</evidence>
<evidence type="ECO:0000256" key="3">
    <source>
        <dbReference type="SAM" id="MobiDB-lite"/>
    </source>
</evidence>
<protein>
    <recommendedName>
        <fullName evidence="6">Kinesin light chain</fullName>
    </recommendedName>
</protein>
<dbReference type="EMBL" id="JADFTT010000017">
    <property type="protein sequence ID" value="KAG5772923.1"/>
    <property type="molecule type" value="Genomic_DNA"/>
</dbReference>
<evidence type="ECO:0000256" key="2">
    <source>
        <dbReference type="ARBA" id="ARBA00022803"/>
    </source>
</evidence>
<reference evidence="4" key="1">
    <citation type="journal article" date="2020" name="bioRxiv">
        <title>Historical genomics reveals the evolutionary mechanisms behind multiple outbreaks of the host-specific coffee wilt pathogen Fusarium xylarioides.</title>
        <authorList>
            <person name="Peck D."/>
            <person name="Nowell R.W."/>
            <person name="Flood J."/>
            <person name="Ryan M.J."/>
            <person name="Barraclough T.G."/>
        </authorList>
    </citation>
    <scope>NUCLEOTIDE SEQUENCE</scope>
    <source>
        <strain evidence="4">IMI 127659i</strain>
    </source>
</reference>
<evidence type="ECO:0000256" key="1">
    <source>
        <dbReference type="ARBA" id="ARBA00022737"/>
    </source>
</evidence>
<sequence>MAQQEQEERDILELTAICKDLFRKYASAESGCSAPQKSAARQQQRFSAIAWDLFTHSETPLDLNVIRPLVSRQIDTIRTRLEFAAVHDTKYHSRSEVLSSHKDIQRRIWIKKLEGTPSDALDAVKEAIDRLEQLGKVILQHSHSEVPTNERDMSLRSTAGPSTRRTTGEAVAKANESNGWSTREKGVDRKQAHITSRASAPPRQISSDDSAIDMGNDCDQNGDRSALSSMGSSRSMKYFTEAENVHEDATHSDSRLSSPEEGQTVRSKVQTAKQLFHQRKYKEAEEAYRKILQEYPKLMKDDKSSIILVEGNLANALAKQGKNDEAELLYKIVWELSDDTYGEASAQALACKSNLASICEKRGMQGKAVEIYREVLELRKKAEPEGLETLSSSNKLANALMRRGKFDEATDIYTDVYNKMLGTHKDEFGEKHPKTMITLGNLVASLQNKGRSIENRDTFLERMKLGLRVLDLEHPCREWFETRYKELEGSIE</sequence>
<keyword evidence="2" id="KW-0802">TPR repeat</keyword>
<dbReference type="SMART" id="SM00028">
    <property type="entry name" value="TPR"/>
    <property type="match status" value="4"/>
</dbReference>
<evidence type="ECO:0008006" key="6">
    <source>
        <dbReference type="Google" id="ProtNLM"/>
    </source>
</evidence>
<feature type="compositionally biased region" description="Basic and acidic residues" evidence="3">
    <location>
        <begin position="244"/>
        <end position="254"/>
    </location>
</feature>
<feature type="compositionally biased region" description="Polar residues" evidence="3">
    <location>
        <begin position="193"/>
        <end position="209"/>
    </location>
</feature>
<dbReference type="PANTHER" id="PTHR45641:SF19">
    <property type="entry name" value="NEPHROCYSTIN-3"/>
    <property type="match status" value="1"/>
</dbReference>